<evidence type="ECO:0000256" key="1">
    <source>
        <dbReference type="ARBA" id="ARBA00004141"/>
    </source>
</evidence>
<feature type="transmembrane region" description="Helical" evidence="7">
    <location>
        <begin position="163"/>
        <end position="186"/>
    </location>
</feature>
<feature type="region of interest" description="Disordered" evidence="6">
    <location>
        <begin position="1"/>
        <end position="29"/>
    </location>
</feature>
<comment type="caution">
    <text evidence="8">The sequence shown here is derived from an EMBL/GenBank/DDBJ whole genome shotgun (WGS) entry which is preliminary data.</text>
</comment>
<dbReference type="Proteomes" id="UP001433268">
    <property type="component" value="Unassembled WGS sequence"/>
</dbReference>
<name>A0ABR1WBG8_9PEZI</name>
<feature type="transmembrane region" description="Helical" evidence="7">
    <location>
        <begin position="309"/>
        <end position="328"/>
    </location>
</feature>
<keyword evidence="5 7" id="KW-0472">Membrane</keyword>
<evidence type="ECO:0000313" key="8">
    <source>
        <dbReference type="EMBL" id="KAK8080849.1"/>
    </source>
</evidence>
<sequence length="577" mass="61659">MAVEEVSLNLEGVSSSPNSSPNVENVAGDERPRPRLHLVTYLAVVSVNLGFVAQNFAITGAGTQAQIIGQTFHSSDTGWTTGVIVIFCVVLGPIVSQCADLWGRKWFLVVLNAFGFVGSIVVARASDMPMAIAGFCVIGLSFGNQGLIHAVSGEVLPRRWRSWGQAAALVSTEIGLVLGLVVAGSLNRTGGADGFRNFYYTTAAFYFAATGLCILVYNPPPTRQQVEVVGSKLAKLDWLGFLLLAASVVLFSIALSWSQNPYSWDDLTGHVAAPFALSIALVAVLVVYERRKPDGLFHHGLFQNRMFPICLVCVFAEGISFYAANVYVPLQGSVLFPDEDFLYAPLRLAVGFVAAVMASVGTGLYCFLTKRVRWVTFVALVIFVAFFAGMAGALRGIDGSDLSRALWGLPVILGVAFGMVLVTLVTAAQLCVPASLVTISSCLMLSIRSLGGTVGFAVYQAVYQSAMSHLDENIAQAGIAEGLPQESVPDFVSYAKERDKSDLPSIPGMNESIVEAGAVALRSTYKSAFYNVWVTGAAFVSAVAVLLVSVSIFMYDPTSEFTNHIDYPIEKEVDPAS</sequence>
<dbReference type="SUPFAM" id="SSF103473">
    <property type="entry name" value="MFS general substrate transporter"/>
    <property type="match status" value="1"/>
</dbReference>
<evidence type="ECO:0000256" key="7">
    <source>
        <dbReference type="SAM" id="Phobius"/>
    </source>
</evidence>
<accession>A0ABR1WBG8</accession>
<feature type="transmembrane region" description="Helical" evidence="7">
    <location>
        <begin position="78"/>
        <end position="99"/>
    </location>
</feature>
<gene>
    <name evidence="8" type="ORF">PG997_008667</name>
</gene>
<evidence type="ECO:0000256" key="5">
    <source>
        <dbReference type="ARBA" id="ARBA00023136"/>
    </source>
</evidence>
<keyword evidence="2" id="KW-0813">Transport</keyword>
<keyword evidence="3 7" id="KW-0812">Transmembrane</keyword>
<comment type="subcellular location">
    <subcellularLocation>
        <location evidence="1">Membrane</location>
        <topology evidence="1">Multi-pass membrane protein</topology>
    </subcellularLocation>
</comment>
<reference evidence="8 9" key="1">
    <citation type="submission" date="2023-01" db="EMBL/GenBank/DDBJ databases">
        <title>Analysis of 21 Apiospora genomes using comparative genomics revels a genus with tremendous synthesis potential of carbohydrate active enzymes and secondary metabolites.</title>
        <authorList>
            <person name="Sorensen T."/>
        </authorList>
    </citation>
    <scope>NUCLEOTIDE SEQUENCE [LARGE SCALE GENOMIC DNA]</scope>
    <source>
        <strain evidence="8 9">CBS 114990</strain>
    </source>
</reference>
<dbReference type="Gene3D" id="1.20.1250.20">
    <property type="entry name" value="MFS general substrate transporter like domains"/>
    <property type="match status" value="1"/>
</dbReference>
<feature type="compositionally biased region" description="Low complexity" evidence="6">
    <location>
        <begin position="13"/>
        <end position="23"/>
    </location>
</feature>
<feature type="transmembrane region" description="Helical" evidence="7">
    <location>
        <begin position="238"/>
        <end position="257"/>
    </location>
</feature>
<feature type="transmembrane region" description="Helical" evidence="7">
    <location>
        <begin position="406"/>
        <end position="430"/>
    </location>
</feature>
<feature type="transmembrane region" description="Helical" evidence="7">
    <location>
        <begin position="106"/>
        <end position="125"/>
    </location>
</feature>
<evidence type="ECO:0000256" key="3">
    <source>
        <dbReference type="ARBA" id="ARBA00022692"/>
    </source>
</evidence>
<dbReference type="PANTHER" id="PTHR23501:SF195">
    <property type="entry name" value="PEP5"/>
    <property type="match status" value="1"/>
</dbReference>
<dbReference type="InterPro" id="IPR036259">
    <property type="entry name" value="MFS_trans_sf"/>
</dbReference>
<dbReference type="RefSeq" id="XP_066668324.1">
    <property type="nucleotide sequence ID" value="XM_066812982.1"/>
</dbReference>
<keyword evidence="9" id="KW-1185">Reference proteome</keyword>
<feature type="transmembrane region" description="Helical" evidence="7">
    <location>
        <begin position="374"/>
        <end position="394"/>
    </location>
</feature>
<feature type="transmembrane region" description="Helical" evidence="7">
    <location>
        <begin position="198"/>
        <end position="217"/>
    </location>
</feature>
<keyword evidence="4 7" id="KW-1133">Transmembrane helix</keyword>
<feature type="transmembrane region" description="Helical" evidence="7">
    <location>
        <begin position="348"/>
        <end position="367"/>
    </location>
</feature>
<organism evidence="8 9">
    <name type="scientific">Apiospora hydei</name>
    <dbReference type="NCBI Taxonomy" id="1337664"/>
    <lineage>
        <taxon>Eukaryota</taxon>
        <taxon>Fungi</taxon>
        <taxon>Dikarya</taxon>
        <taxon>Ascomycota</taxon>
        <taxon>Pezizomycotina</taxon>
        <taxon>Sordariomycetes</taxon>
        <taxon>Xylariomycetidae</taxon>
        <taxon>Amphisphaeriales</taxon>
        <taxon>Apiosporaceae</taxon>
        <taxon>Apiospora</taxon>
    </lineage>
</organism>
<feature type="transmembrane region" description="Helical" evidence="7">
    <location>
        <begin position="532"/>
        <end position="555"/>
    </location>
</feature>
<dbReference type="PANTHER" id="PTHR23501">
    <property type="entry name" value="MAJOR FACILITATOR SUPERFAMILY"/>
    <property type="match status" value="1"/>
</dbReference>
<dbReference type="Pfam" id="PF06609">
    <property type="entry name" value="TRI12"/>
    <property type="match status" value="1"/>
</dbReference>
<feature type="transmembrane region" description="Helical" evidence="7">
    <location>
        <begin position="269"/>
        <end position="288"/>
    </location>
</feature>
<evidence type="ECO:0000313" key="9">
    <source>
        <dbReference type="Proteomes" id="UP001433268"/>
    </source>
</evidence>
<evidence type="ECO:0000256" key="4">
    <source>
        <dbReference type="ARBA" id="ARBA00022989"/>
    </source>
</evidence>
<proteinExistence type="predicted"/>
<dbReference type="GeneID" id="92046042"/>
<protein>
    <submittedName>
        <fullName evidence="8">Efflux pump FUS6</fullName>
    </submittedName>
</protein>
<dbReference type="InterPro" id="IPR010573">
    <property type="entry name" value="MFS_Str1/Tri12-like"/>
</dbReference>
<evidence type="ECO:0000256" key="2">
    <source>
        <dbReference type="ARBA" id="ARBA00022448"/>
    </source>
</evidence>
<feature type="transmembrane region" description="Helical" evidence="7">
    <location>
        <begin position="131"/>
        <end position="151"/>
    </location>
</feature>
<dbReference type="EMBL" id="JAQQWN010000006">
    <property type="protein sequence ID" value="KAK8080849.1"/>
    <property type="molecule type" value="Genomic_DNA"/>
</dbReference>
<feature type="transmembrane region" description="Helical" evidence="7">
    <location>
        <begin position="38"/>
        <end position="58"/>
    </location>
</feature>
<evidence type="ECO:0000256" key="6">
    <source>
        <dbReference type="SAM" id="MobiDB-lite"/>
    </source>
</evidence>